<dbReference type="SUPFAM" id="SSF56112">
    <property type="entry name" value="Protein kinase-like (PK-like)"/>
    <property type="match status" value="1"/>
</dbReference>
<keyword evidence="15 20" id="KW-0472">Membrane</keyword>
<keyword evidence="4" id="KW-0723">Serine/threonine-protein kinase</keyword>
<dbReference type="GO" id="GO:0016020">
    <property type="term" value="C:membrane"/>
    <property type="evidence" value="ECO:0007669"/>
    <property type="project" value="UniProtKB-SubCell"/>
</dbReference>
<reference evidence="24" key="1">
    <citation type="journal article" date="2013" name="Nat. Genet.">
        <title>The Capsella rubella genome and the genomic consequences of rapid mating system evolution.</title>
        <authorList>
            <person name="Slotte T."/>
            <person name="Hazzouri K.M."/>
            <person name="Agren J.A."/>
            <person name="Koenig D."/>
            <person name="Maumus F."/>
            <person name="Guo Y.L."/>
            <person name="Steige K."/>
            <person name="Platts A.E."/>
            <person name="Escobar J.S."/>
            <person name="Newman L.K."/>
            <person name="Wang W."/>
            <person name="Mandakova T."/>
            <person name="Vello E."/>
            <person name="Smith L.M."/>
            <person name="Henz S.R."/>
            <person name="Steffen J."/>
            <person name="Takuno S."/>
            <person name="Brandvain Y."/>
            <person name="Coop G."/>
            <person name="Andolfatto P."/>
            <person name="Hu T.T."/>
            <person name="Blanchette M."/>
            <person name="Clark R.M."/>
            <person name="Quesneville H."/>
            <person name="Nordborg M."/>
            <person name="Gaut B.S."/>
            <person name="Lysak M.A."/>
            <person name="Jenkins J."/>
            <person name="Grimwood J."/>
            <person name="Chapman J."/>
            <person name="Prochnik S."/>
            <person name="Shu S."/>
            <person name="Rokhsar D."/>
            <person name="Schmutz J."/>
            <person name="Weigel D."/>
            <person name="Wright S.I."/>
        </authorList>
    </citation>
    <scope>NUCLEOTIDE SEQUENCE [LARGE SCALE GENOMIC DNA]</scope>
    <source>
        <strain evidence="24">cv. Monte Gargano</strain>
    </source>
</reference>
<accession>R0HRL4</accession>
<evidence type="ECO:0000256" key="15">
    <source>
        <dbReference type="ARBA" id="ARBA00023136"/>
    </source>
</evidence>
<dbReference type="InterPro" id="IPR013210">
    <property type="entry name" value="LRR_N_plant-typ"/>
</dbReference>
<keyword evidence="5" id="KW-0597">Phosphoprotein</keyword>
<feature type="compositionally biased region" description="Acidic residues" evidence="19">
    <location>
        <begin position="409"/>
        <end position="418"/>
    </location>
</feature>
<evidence type="ECO:0000313" key="23">
    <source>
        <dbReference type="EMBL" id="EOA26623.1"/>
    </source>
</evidence>
<keyword evidence="8 20" id="KW-0812">Transmembrane</keyword>
<dbReference type="PROSITE" id="PS50011">
    <property type="entry name" value="PROTEIN_KINASE_DOM"/>
    <property type="match status" value="1"/>
</dbReference>
<evidence type="ECO:0000256" key="13">
    <source>
        <dbReference type="ARBA" id="ARBA00022840"/>
    </source>
</evidence>
<dbReference type="Gene3D" id="1.10.510.10">
    <property type="entry name" value="Transferase(Phosphotransferase) domain 1"/>
    <property type="match status" value="1"/>
</dbReference>
<evidence type="ECO:0000256" key="2">
    <source>
        <dbReference type="ARBA" id="ARBA00009592"/>
    </source>
</evidence>
<feature type="compositionally biased region" description="Basic and acidic residues" evidence="19">
    <location>
        <begin position="419"/>
        <end position="430"/>
    </location>
</feature>
<protein>
    <recommendedName>
        <fullName evidence="3">non-specific serine/threonine protein kinase</fullName>
        <ecNumber evidence="3">2.7.11.1</ecNumber>
    </recommendedName>
</protein>
<feature type="transmembrane region" description="Helical" evidence="20">
    <location>
        <begin position="328"/>
        <end position="351"/>
    </location>
</feature>
<evidence type="ECO:0000259" key="22">
    <source>
        <dbReference type="PROSITE" id="PS50011"/>
    </source>
</evidence>
<dbReference type="OrthoDB" id="346907at2759"/>
<dbReference type="FunFam" id="1.10.510.10:FF:001023">
    <property type="entry name" value="Os07g0541700 protein"/>
    <property type="match status" value="1"/>
</dbReference>
<feature type="chain" id="PRO_5004342644" description="non-specific serine/threonine protein kinase" evidence="21">
    <location>
        <begin position="26"/>
        <end position="768"/>
    </location>
</feature>
<dbReference type="Pfam" id="PF00560">
    <property type="entry name" value="LRR_1"/>
    <property type="match status" value="5"/>
</dbReference>
<evidence type="ECO:0000256" key="8">
    <source>
        <dbReference type="ARBA" id="ARBA00022692"/>
    </source>
</evidence>
<evidence type="ECO:0000256" key="3">
    <source>
        <dbReference type="ARBA" id="ARBA00012513"/>
    </source>
</evidence>
<evidence type="ECO:0000256" key="18">
    <source>
        <dbReference type="ARBA" id="ARBA00048679"/>
    </source>
</evidence>
<organism evidence="23 24">
    <name type="scientific">Capsella rubella</name>
    <dbReference type="NCBI Taxonomy" id="81985"/>
    <lineage>
        <taxon>Eukaryota</taxon>
        <taxon>Viridiplantae</taxon>
        <taxon>Streptophyta</taxon>
        <taxon>Embryophyta</taxon>
        <taxon>Tracheophyta</taxon>
        <taxon>Spermatophyta</taxon>
        <taxon>Magnoliopsida</taxon>
        <taxon>eudicotyledons</taxon>
        <taxon>Gunneridae</taxon>
        <taxon>Pentapetalae</taxon>
        <taxon>rosids</taxon>
        <taxon>malvids</taxon>
        <taxon>Brassicales</taxon>
        <taxon>Brassicaceae</taxon>
        <taxon>Camelineae</taxon>
        <taxon>Capsella</taxon>
    </lineage>
</organism>
<dbReference type="Proteomes" id="UP000029121">
    <property type="component" value="Unassembled WGS sequence"/>
</dbReference>
<keyword evidence="13" id="KW-0067">ATP-binding</keyword>
<dbReference type="Pfam" id="PF08263">
    <property type="entry name" value="LRRNT_2"/>
    <property type="match status" value="1"/>
</dbReference>
<feature type="compositionally biased region" description="Low complexity" evidence="19">
    <location>
        <begin position="375"/>
        <end position="395"/>
    </location>
</feature>
<feature type="signal peptide" evidence="21">
    <location>
        <begin position="1"/>
        <end position="25"/>
    </location>
</feature>
<dbReference type="Gene3D" id="3.30.200.20">
    <property type="entry name" value="Phosphorylase Kinase, domain 1"/>
    <property type="match status" value="1"/>
</dbReference>
<gene>
    <name evidence="23" type="ORF">CARUB_v10022687mg</name>
</gene>
<keyword evidence="6" id="KW-0433">Leucine-rich repeat</keyword>
<evidence type="ECO:0000256" key="12">
    <source>
        <dbReference type="ARBA" id="ARBA00022777"/>
    </source>
</evidence>
<feature type="domain" description="Protein kinase" evidence="22">
    <location>
        <begin position="450"/>
        <end position="753"/>
    </location>
</feature>
<evidence type="ECO:0000256" key="21">
    <source>
        <dbReference type="SAM" id="SignalP"/>
    </source>
</evidence>
<keyword evidence="14 20" id="KW-1133">Transmembrane helix</keyword>
<evidence type="ECO:0000256" key="11">
    <source>
        <dbReference type="ARBA" id="ARBA00022741"/>
    </source>
</evidence>
<dbReference type="AlphaFoldDB" id="R0HRL4"/>
<evidence type="ECO:0000313" key="24">
    <source>
        <dbReference type="Proteomes" id="UP000029121"/>
    </source>
</evidence>
<evidence type="ECO:0000256" key="9">
    <source>
        <dbReference type="ARBA" id="ARBA00022729"/>
    </source>
</evidence>
<evidence type="ECO:0000256" key="6">
    <source>
        <dbReference type="ARBA" id="ARBA00022614"/>
    </source>
</evidence>
<keyword evidence="16" id="KW-0325">Glycoprotein</keyword>
<comment type="subcellular location">
    <subcellularLocation>
        <location evidence="1">Membrane</location>
        <topology evidence="1">Single-pass type I membrane protein</topology>
    </subcellularLocation>
</comment>
<evidence type="ECO:0000256" key="16">
    <source>
        <dbReference type="ARBA" id="ARBA00023180"/>
    </source>
</evidence>
<dbReference type="SUPFAM" id="SSF52058">
    <property type="entry name" value="L domain-like"/>
    <property type="match status" value="1"/>
</dbReference>
<dbReference type="InterPro" id="IPR011009">
    <property type="entry name" value="Kinase-like_dom_sf"/>
</dbReference>
<keyword evidence="10" id="KW-0677">Repeat</keyword>
<dbReference type="STRING" id="81985.R0HRL4"/>
<keyword evidence="9 21" id="KW-0732">Signal</keyword>
<keyword evidence="7" id="KW-0808">Transferase</keyword>
<evidence type="ECO:0000256" key="1">
    <source>
        <dbReference type="ARBA" id="ARBA00004479"/>
    </source>
</evidence>
<dbReference type="EC" id="2.7.11.1" evidence="3"/>
<evidence type="ECO:0000256" key="19">
    <source>
        <dbReference type="SAM" id="MobiDB-lite"/>
    </source>
</evidence>
<comment type="catalytic activity">
    <reaction evidence="18">
        <text>L-seryl-[protein] + ATP = O-phospho-L-seryl-[protein] + ADP + H(+)</text>
        <dbReference type="Rhea" id="RHEA:17989"/>
        <dbReference type="Rhea" id="RHEA-COMP:9863"/>
        <dbReference type="Rhea" id="RHEA-COMP:11604"/>
        <dbReference type="ChEBI" id="CHEBI:15378"/>
        <dbReference type="ChEBI" id="CHEBI:29999"/>
        <dbReference type="ChEBI" id="CHEBI:30616"/>
        <dbReference type="ChEBI" id="CHEBI:83421"/>
        <dbReference type="ChEBI" id="CHEBI:456216"/>
        <dbReference type="EC" id="2.7.11.1"/>
    </reaction>
</comment>
<keyword evidence="24" id="KW-1185">Reference proteome</keyword>
<proteinExistence type="inferred from homology"/>
<dbReference type="PANTHER" id="PTHR48007:SF47">
    <property type="entry name" value="PROTEIN KINASE DOMAIN-CONTAINING PROTEIN"/>
    <property type="match status" value="1"/>
</dbReference>
<dbReference type="Pfam" id="PF00069">
    <property type="entry name" value="Pkinase"/>
    <property type="match status" value="1"/>
</dbReference>
<dbReference type="KEGG" id="crb:17889663"/>
<dbReference type="FunFam" id="3.80.10.10:FF:000722">
    <property type="entry name" value="Leucine-rich repeat receptor-like protein kinase"/>
    <property type="match status" value="1"/>
</dbReference>
<feature type="compositionally biased region" description="Polar residues" evidence="19">
    <location>
        <begin position="306"/>
        <end position="321"/>
    </location>
</feature>
<keyword evidence="11" id="KW-0547">Nucleotide-binding</keyword>
<name>R0HRL4_9BRAS</name>
<dbReference type="GO" id="GO:0005524">
    <property type="term" value="F:ATP binding"/>
    <property type="evidence" value="ECO:0007669"/>
    <property type="project" value="UniProtKB-KW"/>
</dbReference>
<feature type="region of interest" description="Disordered" evidence="19">
    <location>
        <begin position="369"/>
        <end position="433"/>
    </location>
</feature>
<dbReference type="PANTHER" id="PTHR48007">
    <property type="entry name" value="LEUCINE-RICH REPEAT RECEPTOR-LIKE PROTEIN KINASE PXC1"/>
    <property type="match status" value="1"/>
</dbReference>
<dbReference type="GO" id="GO:0004674">
    <property type="term" value="F:protein serine/threonine kinase activity"/>
    <property type="evidence" value="ECO:0007669"/>
    <property type="project" value="UniProtKB-KW"/>
</dbReference>
<dbReference type="Gene3D" id="3.80.10.10">
    <property type="entry name" value="Ribonuclease Inhibitor"/>
    <property type="match status" value="2"/>
</dbReference>
<feature type="region of interest" description="Disordered" evidence="19">
    <location>
        <begin position="305"/>
        <end position="324"/>
    </location>
</feature>
<evidence type="ECO:0000256" key="4">
    <source>
        <dbReference type="ARBA" id="ARBA00022527"/>
    </source>
</evidence>
<dbReference type="EMBL" id="KB870808">
    <property type="protein sequence ID" value="EOA26623.1"/>
    <property type="molecule type" value="Genomic_DNA"/>
</dbReference>
<comment type="catalytic activity">
    <reaction evidence="17">
        <text>L-threonyl-[protein] + ATP = O-phospho-L-threonyl-[protein] + ADP + H(+)</text>
        <dbReference type="Rhea" id="RHEA:46608"/>
        <dbReference type="Rhea" id="RHEA-COMP:11060"/>
        <dbReference type="Rhea" id="RHEA-COMP:11605"/>
        <dbReference type="ChEBI" id="CHEBI:15378"/>
        <dbReference type="ChEBI" id="CHEBI:30013"/>
        <dbReference type="ChEBI" id="CHEBI:30616"/>
        <dbReference type="ChEBI" id="CHEBI:61977"/>
        <dbReference type="ChEBI" id="CHEBI:456216"/>
        <dbReference type="EC" id="2.7.11.1"/>
    </reaction>
</comment>
<evidence type="ECO:0000256" key="20">
    <source>
        <dbReference type="SAM" id="Phobius"/>
    </source>
</evidence>
<dbReference type="InterPro" id="IPR032675">
    <property type="entry name" value="LRR_dom_sf"/>
</dbReference>
<comment type="similarity">
    <text evidence="2">Belongs to the RLP family.</text>
</comment>
<keyword evidence="12" id="KW-0418">Kinase</keyword>
<evidence type="ECO:0000256" key="5">
    <source>
        <dbReference type="ARBA" id="ARBA00022553"/>
    </source>
</evidence>
<dbReference type="FunFam" id="3.80.10.10:FF:000275">
    <property type="entry name" value="Leucine-rich repeat receptor-like protein kinase"/>
    <property type="match status" value="1"/>
</dbReference>
<dbReference type="InterPro" id="IPR000719">
    <property type="entry name" value="Prot_kinase_dom"/>
</dbReference>
<evidence type="ECO:0000256" key="10">
    <source>
        <dbReference type="ARBA" id="ARBA00022737"/>
    </source>
</evidence>
<dbReference type="eggNOG" id="ENOG502QRF8">
    <property type="taxonomic scope" value="Eukaryota"/>
</dbReference>
<dbReference type="InterPro" id="IPR001611">
    <property type="entry name" value="Leu-rich_rpt"/>
</dbReference>
<evidence type="ECO:0000256" key="17">
    <source>
        <dbReference type="ARBA" id="ARBA00047899"/>
    </source>
</evidence>
<evidence type="ECO:0000256" key="7">
    <source>
        <dbReference type="ARBA" id="ARBA00022679"/>
    </source>
</evidence>
<dbReference type="InterPro" id="IPR046959">
    <property type="entry name" value="PRK1-6/SRF4-like"/>
</dbReference>
<sequence length="768" mass="83551">MKTQSLSLIFFFFFFFSSLFLVSSALNSDGVLLMSFKYSVLRDPLSLLQSWSYDHDNPCSWRGVLCNNDSRVVTLSLPNSNIVGSIPSDLGFIQNLQSLDLSNNSLNGSLPVEFFAADKLVFLDLSNNLISGEIPVSIGDLHNLQTLNLSDNIFTGKLPANLASLGSLTEVSLKNNYFSGEFPGGGWRSVQFLDISSNLINGSLPPDFSGDNLRYLNVSYNQISGEIPPKVGAGLPRNATVDFSFNNLTGSIPDSLVYLNQKPISFSGNPGLCGAPTRNPCPIPSSPATVASPTSTPALAAIPKSFGSNQETKPDQNSNPRTGLRPGVIIGIIVGDIAGIGILALIFFYVYKYKKKKIVEKNNNQNLEAHEAKDTTSLSPSSSTTTSSSSPEQSSRFGKWSCLRKNQETDETEEEDDENQRSGEVGENKKGTLVTIDGGEKELDVETLLKASAYVLGATGSSIMYKTVLEDGTVLAVRRLGENGLSQQRRFKDFEAHIRAIGKLVHPNLVRLRGFYWGTDEKLVIYDFVPNGSLVNARYRKGGSSPCHLPWETRFKIAKGLARGLAYLHEKKHVHGNLKPSNILLGHDLEPKIGDFGLERLLAGDTSYNRASGSSRIFSSKRLTASSREFASIGPTPSPSPSSVGPISPYCAPESLRNLKPNPKWDVFGFGVILLELLTGKIVSVDEVGLGNGLTVEDGNRALIMTDVAIRSELEGKEDFLLGLFKLGYSCASQVPQKRPTMKEALVVFEKFPISSSAKSPSYHYGHY</sequence>
<evidence type="ECO:0000256" key="14">
    <source>
        <dbReference type="ARBA" id="ARBA00022989"/>
    </source>
</evidence>